<feature type="compositionally biased region" description="Low complexity" evidence="1">
    <location>
        <begin position="1"/>
        <end position="11"/>
    </location>
</feature>
<dbReference type="STRING" id="8167.A0A484CJS9"/>
<evidence type="ECO:0000313" key="4">
    <source>
        <dbReference type="EMBL" id="TDH04032.1"/>
    </source>
</evidence>
<feature type="transmembrane region" description="Helical" evidence="2">
    <location>
        <begin position="321"/>
        <end position="346"/>
    </location>
</feature>
<dbReference type="InterPro" id="IPR040350">
    <property type="entry name" value="TMEM272"/>
</dbReference>
<dbReference type="EMBL" id="SCKG01000014">
    <property type="protein sequence ID" value="TDH04032.1"/>
    <property type="molecule type" value="Genomic_DNA"/>
</dbReference>
<dbReference type="Gene3D" id="3.20.20.190">
    <property type="entry name" value="Phosphatidylinositol (PI) phosphodiesterase"/>
    <property type="match status" value="1"/>
</dbReference>
<gene>
    <name evidence="4" type="ORF">EPR50_G00147990</name>
</gene>
<feature type="transmembrane region" description="Helical" evidence="2">
    <location>
        <begin position="443"/>
        <end position="468"/>
    </location>
</feature>
<keyword evidence="2" id="KW-0812">Transmembrane</keyword>
<feature type="domain" description="Phosphatidylinositol-specific phospholipase C X" evidence="3">
    <location>
        <begin position="76"/>
        <end position="213"/>
    </location>
</feature>
<evidence type="ECO:0000259" key="3">
    <source>
        <dbReference type="SMART" id="SM00148"/>
    </source>
</evidence>
<dbReference type="GO" id="GO:0008081">
    <property type="term" value="F:phosphoric diester hydrolase activity"/>
    <property type="evidence" value="ECO:0007669"/>
    <property type="project" value="InterPro"/>
</dbReference>
<keyword evidence="5" id="KW-1185">Reference proteome</keyword>
<proteinExistence type="predicted"/>
<dbReference type="PANTHER" id="PTHR33444:SF2">
    <property type="entry name" value="MARVEL DOMAIN-CONTAINING PROTEIN"/>
    <property type="match status" value="1"/>
</dbReference>
<feature type="transmembrane region" description="Helical" evidence="2">
    <location>
        <begin position="389"/>
        <end position="414"/>
    </location>
</feature>
<sequence>MTPGPDGGPTTSGFRTDQSMMSGIRGGPVKMQKLLIELMVLVGVIGLSSGAVQRPDYDDTPNPEFLNPSWMARIPDDQPLSEVTMPGTHNTMALYGGVYAECQTWSLASQLRAGIRFLDIRVRHIKGNLTIHHGVSYQRAHFGHVLEGVADFLREYPNETVLMRLKEEFSETYDIYGAVVDYIHRYAHWDLLWHSRLVPTMREARGKLIILQDFSGPDLGMRYGSLDIADHWRVPTLLHVEEKWQSVYKHLEAAPVGNKAQIFLTYSSGAGVFAYPRAVAQRINAQLYGYLRAKTDLNQRFGISCTDMNPSPQSEVRPQSAVLVSSLVVVNIIWWMVMIAAIGLGATHLDSCPVQPNIPIYLIVLGTTSLLSLALTYTRANPGVGMVSIMCSVCTVILHLFSFCWFIAGSIWVYPVYPPDYTTHTSRYCHRTTYQFAFTVTTLVWVTTTFIFFGGCCFALLTCCNTIIAGRRLIPSRFSYYGATSDSQPTAGDV</sequence>
<reference evidence="4 5" key="1">
    <citation type="submission" date="2019-01" db="EMBL/GenBank/DDBJ databases">
        <title>A chromosome-scale genome assembly of the yellow perch, Perca flavescens.</title>
        <authorList>
            <person name="Feron R."/>
            <person name="Morvezen R."/>
            <person name="Bestin A."/>
            <person name="Haffray P."/>
            <person name="Klopp C."/>
            <person name="Zahm M."/>
            <person name="Cabau C."/>
            <person name="Roques C."/>
            <person name="Donnadieu C."/>
            <person name="Bouchez O."/>
            <person name="Christie M."/>
            <person name="Larson W."/>
            <person name="Guiguen Y."/>
        </authorList>
    </citation>
    <scope>NUCLEOTIDE SEQUENCE [LARGE SCALE GENOMIC DNA]</scope>
    <source>
        <strain evidence="4">YP-PL-M2</strain>
        <tissue evidence="4">Blood</tissue>
    </source>
</reference>
<feature type="region of interest" description="Disordered" evidence="1">
    <location>
        <begin position="1"/>
        <end position="22"/>
    </location>
</feature>
<dbReference type="Proteomes" id="UP000295070">
    <property type="component" value="Chromosome 14"/>
</dbReference>
<dbReference type="PANTHER" id="PTHR33444">
    <property type="entry name" value="SI:DKEY-19B23.12-RELATED"/>
    <property type="match status" value="1"/>
</dbReference>
<dbReference type="GO" id="GO:0006629">
    <property type="term" value="P:lipid metabolic process"/>
    <property type="evidence" value="ECO:0007669"/>
    <property type="project" value="InterPro"/>
</dbReference>
<evidence type="ECO:0000313" key="5">
    <source>
        <dbReference type="Proteomes" id="UP000295070"/>
    </source>
</evidence>
<protein>
    <recommendedName>
        <fullName evidence="3">Phosphatidylinositol-specific phospholipase C X domain-containing protein</fullName>
    </recommendedName>
</protein>
<feature type="transmembrane region" description="Helical" evidence="2">
    <location>
        <begin position="34"/>
        <end position="52"/>
    </location>
</feature>
<comment type="caution">
    <text evidence="4">The sequence shown here is derived from an EMBL/GenBank/DDBJ whole genome shotgun (WGS) entry which is preliminary data.</text>
</comment>
<dbReference type="PROSITE" id="PS50007">
    <property type="entry name" value="PIPLC_X_DOMAIN"/>
    <property type="match status" value="1"/>
</dbReference>
<dbReference type="Pfam" id="PF00388">
    <property type="entry name" value="PI-PLC-X"/>
    <property type="match status" value="1"/>
</dbReference>
<name>A0A484CJS9_PERFV</name>
<dbReference type="SMART" id="SM00148">
    <property type="entry name" value="PLCXc"/>
    <property type="match status" value="1"/>
</dbReference>
<dbReference type="InterPro" id="IPR000909">
    <property type="entry name" value="PLipase_C_PInositol-sp_X_dom"/>
</dbReference>
<evidence type="ECO:0000256" key="1">
    <source>
        <dbReference type="SAM" id="MobiDB-lite"/>
    </source>
</evidence>
<accession>A0A484CJS9</accession>
<keyword evidence="2" id="KW-0472">Membrane</keyword>
<feature type="transmembrane region" description="Helical" evidence="2">
    <location>
        <begin position="358"/>
        <end position="377"/>
    </location>
</feature>
<keyword evidence="2" id="KW-1133">Transmembrane helix</keyword>
<feature type="compositionally biased region" description="Polar residues" evidence="1">
    <location>
        <begin position="12"/>
        <end position="21"/>
    </location>
</feature>
<dbReference type="SUPFAM" id="SSF51695">
    <property type="entry name" value="PLC-like phosphodiesterases"/>
    <property type="match status" value="1"/>
</dbReference>
<organism evidence="4 5">
    <name type="scientific">Perca flavescens</name>
    <name type="common">American yellow perch</name>
    <name type="synonym">Morone flavescens</name>
    <dbReference type="NCBI Taxonomy" id="8167"/>
    <lineage>
        <taxon>Eukaryota</taxon>
        <taxon>Metazoa</taxon>
        <taxon>Chordata</taxon>
        <taxon>Craniata</taxon>
        <taxon>Vertebrata</taxon>
        <taxon>Euteleostomi</taxon>
        <taxon>Actinopterygii</taxon>
        <taxon>Neopterygii</taxon>
        <taxon>Teleostei</taxon>
        <taxon>Neoteleostei</taxon>
        <taxon>Acanthomorphata</taxon>
        <taxon>Eupercaria</taxon>
        <taxon>Perciformes</taxon>
        <taxon>Percoidei</taxon>
        <taxon>Percidae</taxon>
        <taxon>Percinae</taxon>
        <taxon>Perca</taxon>
    </lineage>
</organism>
<evidence type="ECO:0000256" key="2">
    <source>
        <dbReference type="SAM" id="Phobius"/>
    </source>
</evidence>
<dbReference type="AlphaFoldDB" id="A0A484CJS9"/>
<dbReference type="CDD" id="cd08586">
    <property type="entry name" value="PI-PLCc_BcPLC_like"/>
    <property type="match status" value="1"/>
</dbReference>
<dbReference type="InterPro" id="IPR017946">
    <property type="entry name" value="PLC-like_Pdiesterase_TIM-brl"/>
</dbReference>